<comment type="caution">
    <text evidence="2">The sequence shown here is derived from an EMBL/GenBank/DDBJ whole genome shotgun (WGS) entry which is preliminary data.</text>
</comment>
<proteinExistence type="predicted"/>
<reference evidence="2" key="1">
    <citation type="submission" date="2022-11" db="EMBL/GenBank/DDBJ databases">
        <authorList>
            <person name="Petersen C."/>
        </authorList>
    </citation>
    <scope>NUCLEOTIDE SEQUENCE</scope>
    <source>
        <strain evidence="2">IBT 19713</strain>
    </source>
</reference>
<evidence type="ECO:0000313" key="3">
    <source>
        <dbReference type="Proteomes" id="UP001150941"/>
    </source>
</evidence>
<sequence length="503" mass="53982">MAQPGNDRGAMGLHSQSLSTRRLPAQRSPLSNWGTFRRDPVAVQGALDKVSSTDSGKGRHSQPEAPSESRPAPRIVRPSELGPSPLSYPPNSSRRVDSAEPSSIGPTPSNHSQAQSQYTIDPYGQLVHYPCLEAQYASGLGQGNETLSYDSLAFMAPEQRIQSMGDNLQSDPQNLSRTPQYAPLLGGFVHHYPASRPSSMAPQSHPPGMHAANGSSGSTTVSRIPYSHPQATRRASHVSDARGEQNISVSTKSSGSTPNHPTLFSAPNLALPPRFLHSDTGRQGLSLNSNLNPTSSAQRSSSAPKIPHGLPLPTYNQSTRPPYRPDGSLAQPTALPSADPNKRPRAESGARGEEKLPAAKRPRELHDPSRKGKALAEKLKSSDIPRPNTAKPTKYQLNPAALKYHMAHRDLVEDFRLSDAAPVAEYNPETIARDILLAADKHPTMGGLNSHLAPLASTFRGVASQPGQNSLGFDRLGILYVSEDTYRRAPRAPRASPPTVPAT</sequence>
<protein>
    <submittedName>
        <fullName evidence="2">Uncharacterized protein</fullName>
    </submittedName>
</protein>
<feature type="region of interest" description="Disordered" evidence="1">
    <location>
        <begin position="194"/>
        <end position="394"/>
    </location>
</feature>
<feature type="compositionally biased region" description="Polar residues" evidence="1">
    <location>
        <begin position="245"/>
        <end position="262"/>
    </location>
</feature>
<reference evidence="2" key="2">
    <citation type="journal article" date="2023" name="IMA Fungus">
        <title>Comparative genomic study of the Penicillium genus elucidates a diverse pangenome and 15 lateral gene transfer events.</title>
        <authorList>
            <person name="Petersen C."/>
            <person name="Sorensen T."/>
            <person name="Nielsen M.R."/>
            <person name="Sondergaard T.E."/>
            <person name="Sorensen J.L."/>
            <person name="Fitzpatrick D.A."/>
            <person name="Frisvad J.C."/>
            <person name="Nielsen K.L."/>
        </authorList>
    </citation>
    <scope>NUCLEOTIDE SEQUENCE</scope>
    <source>
        <strain evidence="2">IBT 19713</strain>
    </source>
</reference>
<accession>A0A9W9P9F7</accession>
<evidence type="ECO:0000256" key="1">
    <source>
        <dbReference type="SAM" id="MobiDB-lite"/>
    </source>
</evidence>
<feature type="compositionally biased region" description="Low complexity" evidence="1">
    <location>
        <begin position="285"/>
        <end position="296"/>
    </location>
</feature>
<feature type="compositionally biased region" description="Basic and acidic residues" evidence="1">
    <location>
        <begin position="340"/>
        <end position="383"/>
    </location>
</feature>
<evidence type="ECO:0000313" key="2">
    <source>
        <dbReference type="EMBL" id="KAJ5239023.1"/>
    </source>
</evidence>
<feature type="compositionally biased region" description="Polar residues" evidence="1">
    <location>
        <begin position="213"/>
        <end position="222"/>
    </location>
</feature>
<dbReference type="Proteomes" id="UP001150941">
    <property type="component" value="Unassembled WGS sequence"/>
</dbReference>
<organism evidence="2 3">
    <name type="scientific">Penicillium chermesinum</name>
    <dbReference type="NCBI Taxonomy" id="63820"/>
    <lineage>
        <taxon>Eukaryota</taxon>
        <taxon>Fungi</taxon>
        <taxon>Dikarya</taxon>
        <taxon>Ascomycota</taxon>
        <taxon>Pezizomycotina</taxon>
        <taxon>Eurotiomycetes</taxon>
        <taxon>Eurotiomycetidae</taxon>
        <taxon>Eurotiales</taxon>
        <taxon>Aspergillaceae</taxon>
        <taxon>Penicillium</taxon>
    </lineage>
</organism>
<keyword evidence="3" id="KW-1185">Reference proteome</keyword>
<name>A0A9W9P9F7_9EURO</name>
<feature type="region of interest" description="Disordered" evidence="1">
    <location>
        <begin position="1"/>
        <end position="116"/>
    </location>
</feature>
<gene>
    <name evidence="2" type="ORF">N7468_003642</name>
</gene>
<dbReference type="RefSeq" id="XP_058331942.1">
    <property type="nucleotide sequence ID" value="XM_058472939.1"/>
</dbReference>
<feature type="compositionally biased region" description="Polar residues" evidence="1">
    <location>
        <begin position="100"/>
        <end position="116"/>
    </location>
</feature>
<dbReference type="EMBL" id="JAPQKS010000003">
    <property type="protein sequence ID" value="KAJ5239023.1"/>
    <property type="molecule type" value="Genomic_DNA"/>
</dbReference>
<dbReference type="GeneID" id="83200242"/>
<dbReference type="AlphaFoldDB" id="A0A9W9P9F7"/>
<dbReference type="OrthoDB" id="5424797at2759"/>